<dbReference type="Pfam" id="PF13439">
    <property type="entry name" value="Glyco_transf_4"/>
    <property type="match status" value="1"/>
</dbReference>
<dbReference type="PANTHER" id="PTHR12526">
    <property type="entry name" value="GLYCOSYLTRANSFERASE"/>
    <property type="match status" value="1"/>
</dbReference>
<dbReference type="RefSeq" id="WP_072757266.1">
    <property type="nucleotide sequence ID" value="NZ_FRDJ01000001.1"/>
</dbReference>
<dbReference type="InterPro" id="IPR001296">
    <property type="entry name" value="Glyco_trans_1"/>
</dbReference>
<keyword evidence="5" id="KW-1185">Reference proteome</keyword>
<dbReference type="GO" id="GO:0016757">
    <property type="term" value="F:glycosyltransferase activity"/>
    <property type="evidence" value="ECO:0007669"/>
    <property type="project" value="InterPro"/>
</dbReference>
<dbReference type="Pfam" id="PF00534">
    <property type="entry name" value="Glycos_transf_1"/>
    <property type="match status" value="1"/>
</dbReference>
<dbReference type="AlphaFoldDB" id="A0A1M7RTE3"/>
<evidence type="ECO:0000259" key="2">
    <source>
        <dbReference type="Pfam" id="PF00534"/>
    </source>
</evidence>
<dbReference type="PANTHER" id="PTHR12526:SF630">
    <property type="entry name" value="GLYCOSYLTRANSFERASE"/>
    <property type="match status" value="1"/>
</dbReference>
<evidence type="ECO:0000313" key="5">
    <source>
        <dbReference type="Proteomes" id="UP000184207"/>
    </source>
</evidence>
<dbReference type="InterPro" id="IPR028098">
    <property type="entry name" value="Glyco_trans_4-like_N"/>
</dbReference>
<evidence type="ECO:0000313" key="4">
    <source>
        <dbReference type="EMBL" id="SHN49358.1"/>
    </source>
</evidence>
<feature type="transmembrane region" description="Helical" evidence="1">
    <location>
        <begin position="80"/>
        <end position="99"/>
    </location>
</feature>
<dbReference type="Proteomes" id="UP000184207">
    <property type="component" value="Unassembled WGS sequence"/>
</dbReference>
<keyword evidence="1" id="KW-0812">Transmembrane</keyword>
<dbReference type="SUPFAM" id="SSF53756">
    <property type="entry name" value="UDP-Glycosyltransferase/glycogen phosphorylase"/>
    <property type="match status" value="1"/>
</dbReference>
<protein>
    <submittedName>
        <fullName evidence="4">Glycosyltransferase involved in cell wall bisynthesis</fullName>
    </submittedName>
</protein>
<evidence type="ECO:0000259" key="3">
    <source>
        <dbReference type="Pfam" id="PF13439"/>
    </source>
</evidence>
<dbReference type="STRING" id="1121883.SAMN02745226_00123"/>
<keyword evidence="4" id="KW-0808">Transferase</keyword>
<organism evidence="4 5">
    <name type="scientific">Fervidobacterium gondwanense DSM 13020</name>
    <dbReference type="NCBI Taxonomy" id="1121883"/>
    <lineage>
        <taxon>Bacteria</taxon>
        <taxon>Thermotogati</taxon>
        <taxon>Thermotogota</taxon>
        <taxon>Thermotogae</taxon>
        <taxon>Thermotogales</taxon>
        <taxon>Fervidobacteriaceae</taxon>
        <taxon>Fervidobacterium</taxon>
    </lineage>
</organism>
<name>A0A1M7RTE3_FERGO</name>
<reference evidence="5" key="1">
    <citation type="submission" date="2016-12" db="EMBL/GenBank/DDBJ databases">
        <authorList>
            <person name="Varghese N."/>
            <person name="Submissions S."/>
        </authorList>
    </citation>
    <scope>NUCLEOTIDE SEQUENCE [LARGE SCALE GENOMIC DNA]</scope>
    <source>
        <strain evidence="5">DSM 13020</strain>
    </source>
</reference>
<feature type="domain" description="Glycosyl transferase family 1" evidence="2">
    <location>
        <begin position="223"/>
        <end position="387"/>
    </location>
</feature>
<dbReference type="OrthoDB" id="9811902at2"/>
<evidence type="ECO:0000256" key="1">
    <source>
        <dbReference type="SAM" id="Phobius"/>
    </source>
</evidence>
<keyword evidence="1" id="KW-0472">Membrane</keyword>
<dbReference type="Gene3D" id="3.40.50.2000">
    <property type="entry name" value="Glycogen Phosphorylase B"/>
    <property type="match status" value="2"/>
</dbReference>
<gene>
    <name evidence="4" type="ORF">SAMN02745226_00123</name>
</gene>
<sequence length="413" mass="47344">MKNKKHEVLFLHRYFYPEYVTSASLAYDVAEALVKDGINVSVLCGYPKEYTAFEKVPTREEHNGMKIRRIRYIQANRKSFIGRLVNYFSFTIAVLSRLFTLRNYELIIVYSDPPVLPIVPALSSVFFKNKFVYVCYDVYPEIAHVTGILSKRSLIAKAANWVNNIVFRHVEKVVVLSSEMKEFLLKSRPTLLPEKVEIIPNWFESKDQMDSYDKEIEGKIQTIKSENTLVVGYFGNMGIAQDMDTLIEAARTLKNHENIKFLLAGHGVKMTEIKSIVQSEKLENVIILDFLHGKQFEEALKLSDCLVVSLSPGVVGLAVPSKTYSYMWAGRPIIAIMNEPSDITSELIQYNAGYWIKNGDVKQLVSVIEELYNNPEKRKSMGENAKQLYLQKYTKEKCTAEYVKLVKDIIGRE</sequence>
<dbReference type="EMBL" id="FRDJ01000001">
    <property type="protein sequence ID" value="SHN49358.1"/>
    <property type="molecule type" value="Genomic_DNA"/>
</dbReference>
<dbReference type="CDD" id="cd03794">
    <property type="entry name" value="GT4_WbuB-like"/>
    <property type="match status" value="1"/>
</dbReference>
<proteinExistence type="predicted"/>
<accession>A0A1M7RTE3</accession>
<keyword evidence="1" id="KW-1133">Transmembrane helix</keyword>
<feature type="domain" description="Glycosyltransferase subfamily 4-like N-terminal" evidence="3">
    <location>
        <begin position="25"/>
        <end position="202"/>
    </location>
</feature>